<gene>
    <name evidence="2" type="ORF">Lp19_3180</name>
    <name evidence="4" type="ORF">LPJSA22_01682</name>
    <name evidence="3" type="ORF">NAB2_0975</name>
    <name evidence="1" type="ORF">Nizo2260_0432</name>
</gene>
<dbReference type="EMBL" id="LUXO01000022">
    <property type="protein sequence ID" value="KZV04048.1"/>
    <property type="molecule type" value="Genomic_DNA"/>
</dbReference>
<dbReference type="EMBL" id="LUXM01000040">
    <property type="protein sequence ID" value="KZU91894.1"/>
    <property type="molecule type" value="Genomic_DNA"/>
</dbReference>
<dbReference type="AlphaFoldDB" id="A0A165INJ8"/>
<organism evidence="2 6">
    <name type="scientific">Lactiplantibacillus plantarum</name>
    <name type="common">Lactobacillus plantarum</name>
    <dbReference type="NCBI Taxonomy" id="1590"/>
    <lineage>
        <taxon>Bacteria</taxon>
        <taxon>Bacillati</taxon>
        <taxon>Bacillota</taxon>
        <taxon>Bacilli</taxon>
        <taxon>Lactobacillales</taxon>
        <taxon>Lactobacillaceae</taxon>
        <taxon>Lactiplantibacillus</taxon>
    </lineage>
</organism>
<evidence type="ECO:0000313" key="4">
    <source>
        <dbReference type="EMBL" id="ODO61703.1"/>
    </source>
</evidence>
<dbReference type="PATRIC" id="fig|1590.143.peg.2771"/>
<name>A0A165INJ8_LACPN</name>
<protein>
    <submittedName>
        <fullName evidence="2">Uncharacterized protein</fullName>
    </submittedName>
</protein>
<evidence type="ECO:0000313" key="6">
    <source>
        <dbReference type="Proteomes" id="UP000076882"/>
    </source>
</evidence>
<reference evidence="4 8" key="2">
    <citation type="submission" date="2016-08" db="EMBL/GenBank/DDBJ databases">
        <title>Genome sequencing of Lactobacillus plantarum JSA22, isolated from fermented soybean paste.</title>
        <authorList>
            <person name="Choi H.S."/>
        </authorList>
    </citation>
    <scope>NUCLEOTIDE SEQUENCE [LARGE SCALE GENOMIC DNA]</scope>
    <source>
        <strain evidence="4 8">JSA22</strain>
    </source>
</reference>
<evidence type="ECO:0000313" key="1">
    <source>
        <dbReference type="EMBL" id="KZU06891.1"/>
    </source>
</evidence>
<evidence type="ECO:0000313" key="2">
    <source>
        <dbReference type="EMBL" id="KZU91894.1"/>
    </source>
</evidence>
<sequence length="39" mass="4771">MRHSQVLTITVKQPRPRSADPAVIYRVDRHPYWHWNLMN</sequence>
<comment type="caution">
    <text evidence="2">The sequence shown here is derived from an EMBL/GenBank/DDBJ whole genome shotgun (WGS) entry which is preliminary data.</text>
</comment>
<reference evidence="5 6" key="1">
    <citation type="submission" date="2016-03" db="EMBL/GenBank/DDBJ databases">
        <title>Comparative genomics of 54 Lactobacillus plantarum strains reveals genomic uncoupling from niche constraints.</title>
        <authorList>
            <person name="Martino M.E."/>
        </authorList>
    </citation>
    <scope>NUCLEOTIDE SEQUENCE [LARGE SCALE GENOMIC DNA]</scope>
    <source>
        <strain evidence="2 6">19.1</strain>
        <strain evidence="3 5">NAB2</strain>
        <strain evidence="1 7">Nizo2260</strain>
    </source>
</reference>
<dbReference type="Proteomes" id="UP000076989">
    <property type="component" value="Unassembled WGS sequence"/>
</dbReference>
<dbReference type="Proteomes" id="UP000076882">
    <property type="component" value="Unassembled WGS sequence"/>
</dbReference>
<proteinExistence type="predicted"/>
<evidence type="ECO:0000313" key="8">
    <source>
        <dbReference type="Proteomes" id="UP000094892"/>
    </source>
</evidence>
<dbReference type="EMBL" id="LUWI01000010">
    <property type="protein sequence ID" value="KZU06891.1"/>
    <property type="molecule type" value="Genomic_DNA"/>
</dbReference>
<dbReference type="EMBL" id="MCOL01000001">
    <property type="protein sequence ID" value="ODO61703.1"/>
    <property type="molecule type" value="Genomic_DNA"/>
</dbReference>
<dbReference type="Proteomes" id="UP000076872">
    <property type="component" value="Unassembled WGS sequence"/>
</dbReference>
<accession>A0A165INJ8</accession>
<evidence type="ECO:0000313" key="3">
    <source>
        <dbReference type="EMBL" id="KZV04048.1"/>
    </source>
</evidence>
<evidence type="ECO:0000313" key="5">
    <source>
        <dbReference type="Proteomes" id="UP000076872"/>
    </source>
</evidence>
<dbReference type="Proteomes" id="UP000094892">
    <property type="component" value="Unassembled WGS sequence"/>
</dbReference>
<evidence type="ECO:0000313" key="7">
    <source>
        <dbReference type="Proteomes" id="UP000076989"/>
    </source>
</evidence>